<name>A0A7S4Q526_9DINO</name>
<accession>A0A7S4Q526</accession>
<gene>
    <name evidence="1" type="ORF">AMON00008_LOCUS10575</name>
</gene>
<reference evidence="1" key="1">
    <citation type="submission" date="2021-01" db="EMBL/GenBank/DDBJ databases">
        <authorList>
            <person name="Corre E."/>
            <person name="Pelletier E."/>
            <person name="Niang G."/>
            <person name="Scheremetjew M."/>
            <person name="Finn R."/>
            <person name="Kale V."/>
            <person name="Holt S."/>
            <person name="Cochrane G."/>
            <person name="Meng A."/>
            <person name="Brown T."/>
            <person name="Cohen L."/>
        </authorList>
    </citation>
    <scope>NUCLEOTIDE SEQUENCE</scope>
    <source>
        <strain evidence="1">CCMP3105</strain>
    </source>
</reference>
<dbReference type="EMBL" id="HBNR01016062">
    <property type="protein sequence ID" value="CAE4570956.1"/>
    <property type="molecule type" value="Transcribed_RNA"/>
</dbReference>
<sequence length="356" mass="41641">MLRSCEILRGRLRFEDTWCRTAAEERAPQQPWPRQVDHSHADTQESLFDQLLTIWSAERPRLFVDVGASAGGGFHRNASDVHFFRDRFPQGETLAVEMVAPFAEMLSASFAERYDGKLRLDVANVFLDVEDDPEPRDVVLDFPPVVRGRSISFQTLLSCCQENARHPHFMQLHAEGVQTFCSVACAWKHREDGSKWRVPRVRWDSLWQSRLGRRKVDFIKVDFDPGHAHWQRHLRRGWRDFFDSRAFSVMTLELDERAYYEHLREFLEFMRARDYYVFLKWPCTRRRFDGDFQTTAYVPLTDPLMEPLPASIAAGLSPQDLLVLDRRQPELFRLVALGNAACGTNFPEPRNPWPVW</sequence>
<protein>
    <recommendedName>
        <fullName evidence="2">Methyltransferase FkbM domain-containing protein</fullName>
    </recommendedName>
</protein>
<proteinExistence type="predicted"/>
<evidence type="ECO:0008006" key="2">
    <source>
        <dbReference type="Google" id="ProtNLM"/>
    </source>
</evidence>
<evidence type="ECO:0000313" key="1">
    <source>
        <dbReference type="EMBL" id="CAE4570956.1"/>
    </source>
</evidence>
<organism evidence="1">
    <name type="scientific">Alexandrium monilatum</name>
    <dbReference type="NCBI Taxonomy" id="311494"/>
    <lineage>
        <taxon>Eukaryota</taxon>
        <taxon>Sar</taxon>
        <taxon>Alveolata</taxon>
        <taxon>Dinophyceae</taxon>
        <taxon>Gonyaulacales</taxon>
        <taxon>Pyrocystaceae</taxon>
        <taxon>Alexandrium</taxon>
    </lineage>
</organism>
<dbReference type="AlphaFoldDB" id="A0A7S4Q526"/>